<dbReference type="Pfam" id="PF00076">
    <property type="entry name" value="RRM_1"/>
    <property type="match status" value="1"/>
</dbReference>
<dbReference type="Proteomes" id="UP000231279">
    <property type="component" value="Unassembled WGS sequence"/>
</dbReference>
<feature type="compositionally biased region" description="Basic and acidic residues" evidence="4">
    <location>
        <begin position="121"/>
        <end position="139"/>
    </location>
</feature>
<name>A0A2G9HUR8_9LAMI</name>
<dbReference type="PANTHER" id="PTHR47640">
    <property type="entry name" value="TRNA SELENOCYSTEINE 1-ASSOCIATED PROTEIN 1-RELATED-RELATED"/>
    <property type="match status" value="1"/>
</dbReference>
<dbReference type="InterPro" id="IPR012677">
    <property type="entry name" value="Nucleotide-bd_a/b_plait_sf"/>
</dbReference>
<dbReference type="GO" id="GO:0006397">
    <property type="term" value="P:mRNA processing"/>
    <property type="evidence" value="ECO:0007669"/>
    <property type="project" value="UniProtKB-KW"/>
</dbReference>
<gene>
    <name evidence="6" type="ORF">CDL12_06056</name>
</gene>
<proteinExistence type="predicted"/>
<comment type="caution">
    <text evidence="6">The sequence shown here is derived from an EMBL/GenBank/DDBJ whole genome shotgun (WGS) entry which is preliminary data.</text>
</comment>
<dbReference type="SUPFAM" id="SSF54928">
    <property type="entry name" value="RNA-binding domain, RBD"/>
    <property type="match status" value="1"/>
</dbReference>
<accession>A0A2G9HUR8</accession>
<dbReference type="EMBL" id="NKXS01000976">
    <property type="protein sequence ID" value="PIN21266.1"/>
    <property type="molecule type" value="Genomic_DNA"/>
</dbReference>
<keyword evidence="7" id="KW-1185">Reference proteome</keyword>
<evidence type="ECO:0000313" key="6">
    <source>
        <dbReference type="EMBL" id="PIN21266.1"/>
    </source>
</evidence>
<dbReference type="InterPro" id="IPR050825">
    <property type="entry name" value="RBM42_RBP45_47-like"/>
</dbReference>
<reference evidence="7" key="1">
    <citation type="journal article" date="2018" name="Gigascience">
        <title>Genome assembly of the Pink Ipe (Handroanthus impetiginosus, Bignoniaceae), a highly valued, ecologically keystone Neotropical timber forest tree.</title>
        <authorList>
            <person name="Silva-Junior O.B."/>
            <person name="Grattapaglia D."/>
            <person name="Novaes E."/>
            <person name="Collevatti R.G."/>
        </authorList>
    </citation>
    <scope>NUCLEOTIDE SEQUENCE [LARGE SCALE GENOMIC DNA]</scope>
    <source>
        <strain evidence="7">cv. UFG-1</strain>
    </source>
</reference>
<evidence type="ECO:0000313" key="7">
    <source>
        <dbReference type="Proteomes" id="UP000231279"/>
    </source>
</evidence>
<protein>
    <recommendedName>
        <fullName evidence="5">RRM domain-containing protein</fullName>
    </recommendedName>
</protein>
<evidence type="ECO:0000256" key="3">
    <source>
        <dbReference type="PROSITE-ProRule" id="PRU00176"/>
    </source>
</evidence>
<keyword evidence="2 3" id="KW-0694">RNA-binding</keyword>
<dbReference type="Gene3D" id="3.30.70.330">
    <property type="match status" value="1"/>
</dbReference>
<dbReference type="STRING" id="429701.A0A2G9HUR8"/>
<dbReference type="PANTHER" id="PTHR47640:SF72">
    <property type="entry name" value="OLIGOURIDYLATE-BINDING PROTEIN 1B"/>
    <property type="match status" value="1"/>
</dbReference>
<dbReference type="InterPro" id="IPR035979">
    <property type="entry name" value="RBD_domain_sf"/>
</dbReference>
<keyword evidence="1" id="KW-0507">mRNA processing</keyword>
<feature type="region of interest" description="Disordered" evidence="4">
    <location>
        <begin position="120"/>
        <end position="144"/>
    </location>
</feature>
<organism evidence="6 7">
    <name type="scientific">Handroanthus impetiginosus</name>
    <dbReference type="NCBI Taxonomy" id="429701"/>
    <lineage>
        <taxon>Eukaryota</taxon>
        <taxon>Viridiplantae</taxon>
        <taxon>Streptophyta</taxon>
        <taxon>Embryophyta</taxon>
        <taxon>Tracheophyta</taxon>
        <taxon>Spermatophyta</taxon>
        <taxon>Magnoliopsida</taxon>
        <taxon>eudicotyledons</taxon>
        <taxon>Gunneridae</taxon>
        <taxon>Pentapetalae</taxon>
        <taxon>asterids</taxon>
        <taxon>lamiids</taxon>
        <taxon>Lamiales</taxon>
        <taxon>Bignoniaceae</taxon>
        <taxon>Crescentiina</taxon>
        <taxon>Tabebuia alliance</taxon>
        <taxon>Handroanthus</taxon>
    </lineage>
</organism>
<dbReference type="PROSITE" id="PS50102">
    <property type="entry name" value="RRM"/>
    <property type="match status" value="1"/>
</dbReference>
<dbReference type="GO" id="GO:0003729">
    <property type="term" value="F:mRNA binding"/>
    <property type="evidence" value="ECO:0007669"/>
    <property type="project" value="InterPro"/>
</dbReference>
<evidence type="ECO:0000259" key="5">
    <source>
        <dbReference type="PROSITE" id="PS50102"/>
    </source>
</evidence>
<dbReference type="InterPro" id="IPR000504">
    <property type="entry name" value="RRM_dom"/>
</dbReference>
<evidence type="ECO:0000256" key="4">
    <source>
        <dbReference type="SAM" id="MobiDB-lite"/>
    </source>
</evidence>
<evidence type="ECO:0000256" key="1">
    <source>
        <dbReference type="ARBA" id="ARBA00022664"/>
    </source>
</evidence>
<dbReference type="OrthoDB" id="8093034at2759"/>
<sequence length="286" mass="32661">MQQALLQQQLLYHPGLLVSPQIELIPSGNLSPGFDPSTCRSVFFIFEKMQISCIEFPERMVYYLAYADHLKFGLSDAKVMWDQKTGRSRGFGIWICLFREPTEKWLGSRQIRCNWATKDVGTSDDKQNSDAKKDVKEAVSSDAPENNPQYTIVYVGNLAPEEFRMEWKSKPLVIEKLPARQQEELIKMFSFSNKFDYNSFLTLKYYESQRDKGFGFVRYNTHTEAAMAISLGNTQSFLRGKQIKGNKPTPPTRSAPLPGLSTVEILAYERQLAISKMGGVHTLIYP</sequence>
<feature type="domain" description="RRM" evidence="5">
    <location>
        <begin position="151"/>
        <end position="250"/>
    </location>
</feature>
<evidence type="ECO:0000256" key="2">
    <source>
        <dbReference type="ARBA" id="ARBA00022884"/>
    </source>
</evidence>
<dbReference type="AlphaFoldDB" id="A0A2G9HUR8"/>